<dbReference type="GO" id="GO:0005524">
    <property type="term" value="F:ATP binding"/>
    <property type="evidence" value="ECO:0007669"/>
    <property type="project" value="UniProtKB-KW"/>
</dbReference>
<evidence type="ECO:0000259" key="11">
    <source>
        <dbReference type="PROSITE" id="PS51194"/>
    </source>
</evidence>
<feature type="repeat" description="ANK" evidence="7">
    <location>
        <begin position="451"/>
        <end position="483"/>
    </location>
</feature>
<evidence type="ECO:0000256" key="8">
    <source>
        <dbReference type="SAM" id="MobiDB-lite"/>
    </source>
</evidence>
<organism evidence="12 13">
    <name type="scientific">Gadus morhua</name>
    <name type="common">Atlantic cod</name>
    <dbReference type="NCBI Taxonomy" id="8049"/>
    <lineage>
        <taxon>Eukaryota</taxon>
        <taxon>Metazoa</taxon>
        <taxon>Chordata</taxon>
        <taxon>Craniata</taxon>
        <taxon>Vertebrata</taxon>
        <taxon>Euteleostomi</taxon>
        <taxon>Actinopterygii</taxon>
        <taxon>Neopterygii</taxon>
        <taxon>Teleostei</taxon>
        <taxon>Neoteleostei</taxon>
        <taxon>Acanthomorphata</taxon>
        <taxon>Zeiogadaria</taxon>
        <taxon>Gadariae</taxon>
        <taxon>Gadiformes</taxon>
        <taxon>Gadoidei</taxon>
        <taxon>Gadidae</taxon>
        <taxon>Gadus</taxon>
    </lineage>
</organism>
<keyword evidence="13" id="KW-1185">Reference proteome</keyword>
<keyword evidence="3" id="KW-0378">Hydrolase</keyword>
<dbReference type="InterPro" id="IPR036867">
    <property type="entry name" value="R3H_dom_sf"/>
</dbReference>
<dbReference type="Pfam" id="PF12796">
    <property type="entry name" value="Ank_2"/>
    <property type="match status" value="1"/>
</dbReference>
<dbReference type="Pfam" id="PF26026">
    <property type="entry name" value="RNA_hel_CTD"/>
    <property type="match status" value="1"/>
</dbReference>
<evidence type="ECO:0000256" key="5">
    <source>
        <dbReference type="ARBA" id="ARBA00022840"/>
    </source>
</evidence>
<dbReference type="GeneTree" id="ENSGT00940000155826"/>
<dbReference type="SMART" id="SM00490">
    <property type="entry name" value="HELICc"/>
    <property type="match status" value="1"/>
</dbReference>
<evidence type="ECO:0000256" key="4">
    <source>
        <dbReference type="ARBA" id="ARBA00022806"/>
    </source>
</evidence>
<dbReference type="AlphaFoldDB" id="A0A8C5BFR6"/>
<dbReference type="SUPFAM" id="SSF82708">
    <property type="entry name" value="R3H domain"/>
    <property type="match status" value="1"/>
</dbReference>
<dbReference type="PANTHER" id="PTHR18934">
    <property type="entry name" value="ATP-DEPENDENT RNA HELICASE"/>
    <property type="match status" value="1"/>
</dbReference>
<evidence type="ECO:0000259" key="9">
    <source>
        <dbReference type="PROSITE" id="PS51061"/>
    </source>
</evidence>
<dbReference type="Gene3D" id="1.25.40.20">
    <property type="entry name" value="Ankyrin repeat-containing domain"/>
    <property type="match status" value="1"/>
</dbReference>
<dbReference type="SMART" id="SM00847">
    <property type="entry name" value="HA2"/>
    <property type="match status" value="1"/>
</dbReference>
<evidence type="ECO:0000259" key="10">
    <source>
        <dbReference type="PROSITE" id="PS51192"/>
    </source>
</evidence>
<dbReference type="InterPro" id="IPR001650">
    <property type="entry name" value="Helicase_C-like"/>
</dbReference>
<dbReference type="Gene3D" id="3.30.1370.50">
    <property type="entry name" value="R3H-like domain"/>
    <property type="match status" value="1"/>
</dbReference>
<dbReference type="GO" id="GO:0016787">
    <property type="term" value="F:hydrolase activity"/>
    <property type="evidence" value="ECO:0007669"/>
    <property type="project" value="UniProtKB-KW"/>
</dbReference>
<sequence length="1163" mass="130186">MHSNVLLTLFIHPVDIMPLPRTMPPSPGRTRCKLPVLVSASNLPKVIVLDEEVKRAVNTSLERFHCSKQREMEFPSSLLSTERAYIHRLVETWGYMSKSKGEGPSRFLTVWKKNSLTALQSAMTLKMSPNSVHTLCRLLQRYPVNNKDRADLQVTSEFNGNHFSRCQGKNRSGRVNNGVPQVPLKAVSSALDDQHGSLPLHAYREKILRLVKENSVVVVVGETGSGKTTQIPQFLLDDCSRNEIPCRVFCAQPRRLASISAAERVAEERGEKVGQTVGYQIRLESRSSPMTLLTFCTNEVLLRTMMAGDDILSTVTHVIVDEVHERDGLTDFLLTKLKELVQTIPTLKLILSSAALDIQVFTRYFTSCQVINGNTLQQYLYPEHVVMFSLFVILKCHTYLDAIEAASLDLQIEADACISNIYSNEDPSAFRHLINLILNQNLGVDYKHGKMRTTPLMIAAGQGSVRQMEKLLDLGARIHLTDSNGWTALDWAKNYQQKMAEDLLKSYMGGDPESLKEPRRNMELSAQDRNYLQDYHCSFKNDQIHLDIIVDLLHYICSSSDDGAVLIFLTGYDEIVALRDCILLDDRRFADNPERYQLFTLHSNMQPQDQQKAMQKSPEGVRKLILSTSIAETSITIKDVVFVIDSGKVKEKLFGSMAQVNWISKASVLQRMGRAGRCKPGMYFGLYSQAQFDNMTEFPVPQLQRMPMQELCLYTKLLVPVHCSVAEFLSKAPEPPHIHIINDAVQMLKNIEAMNPCEDLTDLGHHLADLSIDPYLGKMVLCAIVLKCLDPVLTIACTLANNEPFTLPTHASQKKAAILSRKWFAANTFSDHMALLRTFQAWQKARTDGSERSFCEKNFLSQATMEIIIMMRTQLLGQLRAIGFVRARGRSDIRDVNINSENWAIVKAALLTGTYPKLAYINKGSGSISRSGQAQISFHWTSVLSQPHCKKDPTAHGEAQSVQTLPTDWVIYDERFQMDRRPAIRCCSLVTPVTVAVFGGGAKLPSSALQTTRTAGGLHDSSDSEADEETSILHLARLKINEWIDFQLESETAKLVFQLRQKWHSMFLRRMRCPSKPLSQQDEATICALVSVLTAEEQALGLPQPTGIGQRPWPMLSEGSQEAPSSTSSSITALPNLGASQAPVCTPDAVMQVGLFKDPPRKY</sequence>
<evidence type="ECO:0000256" key="6">
    <source>
        <dbReference type="ARBA" id="ARBA00047984"/>
    </source>
</evidence>
<dbReference type="Pfam" id="PF07717">
    <property type="entry name" value="OB_NTP_bind"/>
    <property type="match status" value="1"/>
</dbReference>
<dbReference type="InterPro" id="IPR027417">
    <property type="entry name" value="P-loop_NTPase"/>
</dbReference>
<evidence type="ECO:0000256" key="1">
    <source>
        <dbReference type="ARBA" id="ARBA00012552"/>
    </source>
</evidence>
<dbReference type="InterPro" id="IPR014001">
    <property type="entry name" value="Helicase_ATP-bd"/>
</dbReference>
<dbReference type="Ensembl" id="ENSGMOT00000072238.1">
    <property type="protein sequence ID" value="ENSGMOP00000046483.1"/>
    <property type="gene ID" value="ENSGMOG00000000789.2"/>
</dbReference>
<evidence type="ECO:0000256" key="2">
    <source>
        <dbReference type="ARBA" id="ARBA00022741"/>
    </source>
</evidence>
<feature type="domain" description="Helicase ATP-binding" evidence="10">
    <location>
        <begin position="208"/>
        <end position="374"/>
    </location>
</feature>
<dbReference type="Pfam" id="PF00271">
    <property type="entry name" value="Helicase_C"/>
    <property type="match status" value="1"/>
</dbReference>
<evidence type="ECO:0000313" key="12">
    <source>
        <dbReference type="Ensembl" id="ENSGMOP00000046483.1"/>
    </source>
</evidence>
<dbReference type="PROSITE" id="PS51061">
    <property type="entry name" value="R3H"/>
    <property type="match status" value="1"/>
</dbReference>
<dbReference type="InterPro" id="IPR011709">
    <property type="entry name" value="DEAD-box_helicase_OB_fold"/>
</dbReference>
<evidence type="ECO:0000313" key="13">
    <source>
        <dbReference type="Proteomes" id="UP000694546"/>
    </source>
</evidence>
<reference evidence="12" key="2">
    <citation type="submission" date="2025-09" db="UniProtKB">
        <authorList>
            <consortium name="Ensembl"/>
        </authorList>
    </citation>
    <scope>IDENTIFICATION</scope>
</reference>
<feature type="region of interest" description="Disordered" evidence="8">
    <location>
        <begin position="1103"/>
        <end position="1133"/>
    </location>
</feature>
<evidence type="ECO:0000256" key="3">
    <source>
        <dbReference type="ARBA" id="ARBA00022801"/>
    </source>
</evidence>
<dbReference type="PROSITE" id="PS51192">
    <property type="entry name" value="HELICASE_ATP_BIND_1"/>
    <property type="match status" value="1"/>
</dbReference>
<accession>A0A8C5BFR6</accession>
<dbReference type="Pfam" id="PF21010">
    <property type="entry name" value="HA2_C"/>
    <property type="match status" value="1"/>
</dbReference>
<dbReference type="GO" id="GO:0003723">
    <property type="term" value="F:RNA binding"/>
    <property type="evidence" value="ECO:0007669"/>
    <property type="project" value="TreeGrafter"/>
</dbReference>
<comment type="catalytic activity">
    <reaction evidence="6">
        <text>ATP + H2O = ADP + phosphate + H(+)</text>
        <dbReference type="Rhea" id="RHEA:13065"/>
        <dbReference type="ChEBI" id="CHEBI:15377"/>
        <dbReference type="ChEBI" id="CHEBI:15378"/>
        <dbReference type="ChEBI" id="CHEBI:30616"/>
        <dbReference type="ChEBI" id="CHEBI:43474"/>
        <dbReference type="ChEBI" id="CHEBI:456216"/>
        <dbReference type="EC" id="3.6.4.13"/>
    </reaction>
</comment>
<dbReference type="GO" id="GO:0003724">
    <property type="term" value="F:RNA helicase activity"/>
    <property type="evidence" value="ECO:0007669"/>
    <property type="project" value="UniProtKB-EC"/>
</dbReference>
<feature type="domain" description="Helicase C-terminal" evidence="11">
    <location>
        <begin position="548"/>
        <end position="714"/>
    </location>
</feature>
<keyword evidence="4" id="KW-0347">Helicase</keyword>
<dbReference type="PANTHER" id="PTHR18934:SF213">
    <property type="entry name" value="3'-5' RNA HELICASE YTHDC2"/>
    <property type="match status" value="1"/>
</dbReference>
<dbReference type="Gene3D" id="3.40.50.300">
    <property type="entry name" value="P-loop containing nucleotide triphosphate hydrolases"/>
    <property type="match status" value="2"/>
</dbReference>
<feature type="domain" description="R3H" evidence="9">
    <location>
        <begin position="51"/>
        <end position="114"/>
    </location>
</feature>
<reference evidence="12" key="1">
    <citation type="submission" date="2025-08" db="UniProtKB">
        <authorList>
            <consortium name="Ensembl"/>
        </authorList>
    </citation>
    <scope>IDENTIFICATION</scope>
</reference>
<dbReference type="PROSITE" id="PS51194">
    <property type="entry name" value="HELICASE_CTER"/>
    <property type="match status" value="1"/>
</dbReference>
<dbReference type="OMA" id="EWIKRAN"/>
<dbReference type="InterPro" id="IPR002110">
    <property type="entry name" value="Ankyrin_rpt"/>
</dbReference>
<dbReference type="InterPro" id="IPR001374">
    <property type="entry name" value="R3H_dom"/>
</dbReference>
<protein>
    <recommendedName>
        <fullName evidence="1">RNA helicase</fullName>
        <ecNumber evidence="1">3.6.4.13</ecNumber>
    </recommendedName>
</protein>
<dbReference type="SUPFAM" id="SSF48403">
    <property type="entry name" value="Ankyrin repeat"/>
    <property type="match status" value="1"/>
</dbReference>
<dbReference type="Proteomes" id="UP000694546">
    <property type="component" value="Chromosome 8"/>
</dbReference>
<dbReference type="Gene3D" id="1.20.120.1080">
    <property type="match status" value="1"/>
</dbReference>
<dbReference type="InterPro" id="IPR036770">
    <property type="entry name" value="Ankyrin_rpt-contain_sf"/>
</dbReference>
<dbReference type="InterPro" id="IPR007502">
    <property type="entry name" value="Helicase-assoc_dom"/>
</dbReference>
<keyword evidence="5" id="KW-0067">ATP-binding</keyword>
<dbReference type="InterPro" id="IPR059023">
    <property type="entry name" value="RNA_hel_CTD"/>
</dbReference>
<dbReference type="Pfam" id="PF01424">
    <property type="entry name" value="R3H"/>
    <property type="match status" value="1"/>
</dbReference>
<keyword evidence="7" id="KW-0040">ANK repeat</keyword>
<dbReference type="PROSITE" id="PS50088">
    <property type="entry name" value="ANK_REPEAT"/>
    <property type="match status" value="1"/>
</dbReference>
<name>A0A8C5BFR6_GADMO</name>
<feature type="compositionally biased region" description="Polar residues" evidence="8">
    <location>
        <begin position="1118"/>
        <end position="1133"/>
    </location>
</feature>
<keyword evidence="2" id="KW-0547">Nucleotide-binding</keyword>
<dbReference type="EC" id="3.6.4.13" evidence="1"/>
<proteinExistence type="predicted"/>
<dbReference type="Pfam" id="PF00270">
    <property type="entry name" value="DEAD"/>
    <property type="match status" value="1"/>
</dbReference>
<dbReference type="SUPFAM" id="SSF52540">
    <property type="entry name" value="P-loop containing nucleoside triphosphate hydrolases"/>
    <property type="match status" value="2"/>
</dbReference>
<dbReference type="SMART" id="SM00487">
    <property type="entry name" value="DEXDc"/>
    <property type="match status" value="1"/>
</dbReference>
<evidence type="ECO:0000256" key="7">
    <source>
        <dbReference type="PROSITE-ProRule" id="PRU00023"/>
    </source>
</evidence>
<dbReference type="InterPro" id="IPR011545">
    <property type="entry name" value="DEAD/DEAH_box_helicase_dom"/>
</dbReference>
<dbReference type="CDD" id="cd18791">
    <property type="entry name" value="SF2_C_RHA"/>
    <property type="match status" value="1"/>
</dbReference>